<reference evidence="11" key="2">
    <citation type="submission" date="2017-06" db="EMBL/GenBank/DDBJ databases">
        <title>WGS assembly of Brachypodium distachyon.</title>
        <authorList>
            <consortium name="The International Brachypodium Initiative"/>
            <person name="Lucas S."/>
            <person name="Harmon-Smith M."/>
            <person name="Lail K."/>
            <person name="Tice H."/>
            <person name="Grimwood J."/>
            <person name="Bruce D."/>
            <person name="Barry K."/>
            <person name="Shu S."/>
            <person name="Lindquist E."/>
            <person name="Wang M."/>
            <person name="Pitluck S."/>
            <person name="Vogel J.P."/>
            <person name="Garvin D.F."/>
            <person name="Mockler T.C."/>
            <person name="Schmutz J."/>
            <person name="Rokhsar D."/>
            <person name="Bevan M.W."/>
        </authorList>
    </citation>
    <scope>NUCLEOTIDE SEQUENCE</scope>
    <source>
        <strain evidence="11">Bd21</strain>
    </source>
</reference>
<evidence type="ECO:0000256" key="4">
    <source>
        <dbReference type="ARBA" id="ARBA00022475"/>
    </source>
</evidence>
<keyword evidence="4 8" id="KW-1003">Cell membrane</keyword>
<dbReference type="InterPro" id="IPR006702">
    <property type="entry name" value="CASP_dom"/>
</dbReference>
<dbReference type="OrthoDB" id="682142at2759"/>
<dbReference type="EMBL" id="CM000882">
    <property type="protein sequence ID" value="KQJ99963.1"/>
    <property type="molecule type" value="Genomic_DNA"/>
</dbReference>
<name>I1IAQ4_BRADI</name>
<dbReference type="Gramene" id="KQJ99963">
    <property type="protein sequence ID" value="KQJ99963"/>
    <property type="gene ID" value="BRADI_3g46330v3"/>
</dbReference>
<evidence type="ECO:0000259" key="10">
    <source>
        <dbReference type="Pfam" id="PF04535"/>
    </source>
</evidence>
<protein>
    <recommendedName>
        <fullName evidence="8">CASP-like protein</fullName>
    </recommendedName>
</protein>
<feature type="transmembrane region" description="Helical" evidence="8">
    <location>
        <begin position="49"/>
        <end position="75"/>
    </location>
</feature>
<dbReference type="HOGENOM" id="CLU_1519918_0_0_1"/>
<dbReference type="Proteomes" id="UP000008810">
    <property type="component" value="Chromosome 3"/>
</dbReference>
<proteinExistence type="inferred from homology"/>
<dbReference type="GeneID" id="100835431"/>
<dbReference type="PANTHER" id="PTHR33573">
    <property type="entry name" value="CASP-LIKE PROTEIN 4A4"/>
    <property type="match status" value="1"/>
</dbReference>
<reference evidence="11 12" key="1">
    <citation type="journal article" date="2010" name="Nature">
        <title>Genome sequencing and analysis of the model grass Brachypodium distachyon.</title>
        <authorList>
            <consortium name="International Brachypodium Initiative"/>
        </authorList>
    </citation>
    <scope>NUCLEOTIDE SEQUENCE [LARGE SCALE GENOMIC DNA]</scope>
    <source>
        <strain evidence="11">Bd21</strain>
        <strain evidence="12">cv. Bd21</strain>
    </source>
</reference>
<comment type="subcellular location">
    <subcellularLocation>
        <location evidence="1 8">Cell membrane</location>
        <topology evidence="1 8">Multi-pass membrane protein</topology>
    </subcellularLocation>
</comment>
<evidence type="ECO:0000256" key="9">
    <source>
        <dbReference type="SAM" id="SignalP"/>
    </source>
</evidence>
<feature type="domain" description="Casparian strip membrane protein" evidence="10">
    <location>
        <begin position="13"/>
        <end position="146"/>
    </location>
</feature>
<keyword evidence="9" id="KW-0732">Signal</keyword>
<accession>I1IAQ4</accession>
<evidence type="ECO:0000256" key="7">
    <source>
        <dbReference type="ARBA" id="ARBA00023136"/>
    </source>
</evidence>
<sequence>MAMSRRTAWIGGGLLARLLMVAVLLMSVRFVLANHTDLDYPGGYNKLQSYAYVVASAIVGVAGSVLQIPVALYLLCKSKRAMPSAMILDVSMHADIVISVVLASGVGAGFGATNDVLRYVRVIEWKGGSSERQDLTDYYNRAIVALIFLLVGMLLSFCATVVSARLRAKAINESEV</sequence>
<dbReference type="PANTHER" id="PTHR33573:SF3">
    <property type="entry name" value="CASP-LIKE PROTEIN"/>
    <property type="match status" value="1"/>
</dbReference>
<keyword evidence="6 8" id="KW-1133">Transmembrane helix</keyword>
<keyword evidence="7 8" id="KW-0472">Membrane</keyword>
<evidence type="ECO:0000256" key="5">
    <source>
        <dbReference type="ARBA" id="ARBA00022692"/>
    </source>
</evidence>
<evidence type="ECO:0000256" key="1">
    <source>
        <dbReference type="ARBA" id="ARBA00004651"/>
    </source>
</evidence>
<dbReference type="EnsemblPlants" id="KQJ99963">
    <property type="protein sequence ID" value="KQJ99963"/>
    <property type="gene ID" value="BRADI_3g46330v3"/>
</dbReference>
<comment type="similarity">
    <text evidence="2 8">Belongs to the Casparian strip membrane proteins (CASP) family.</text>
</comment>
<dbReference type="RefSeq" id="XP_003572637.1">
    <property type="nucleotide sequence ID" value="XM_003572589.3"/>
</dbReference>
<evidence type="ECO:0000313" key="12">
    <source>
        <dbReference type="EnsemblPlants" id="KQJ99963"/>
    </source>
</evidence>
<evidence type="ECO:0000256" key="3">
    <source>
        <dbReference type="ARBA" id="ARBA00011489"/>
    </source>
</evidence>
<gene>
    <name evidence="12" type="primary">LOC100835431</name>
    <name evidence="11" type="ORF">BRADI_3g46330v3</name>
</gene>
<dbReference type="eggNOG" id="ENOG502S98H">
    <property type="taxonomic scope" value="Eukaryota"/>
</dbReference>
<feature type="signal peptide" evidence="9">
    <location>
        <begin position="1"/>
        <end position="33"/>
    </location>
</feature>
<comment type="caution">
    <text evidence="8">Lacks conserved residue(s) required for the propagation of feature annotation.</text>
</comment>
<evidence type="ECO:0000256" key="6">
    <source>
        <dbReference type="ARBA" id="ARBA00022989"/>
    </source>
</evidence>
<dbReference type="KEGG" id="bdi:100835431"/>
<dbReference type="OMA" id="HTKRDYG"/>
<evidence type="ECO:0000256" key="8">
    <source>
        <dbReference type="RuleBase" id="RU361233"/>
    </source>
</evidence>
<feature type="transmembrane region" description="Helical" evidence="8">
    <location>
        <begin position="142"/>
        <end position="162"/>
    </location>
</feature>
<reference evidence="12" key="3">
    <citation type="submission" date="2018-08" db="UniProtKB">
        <authorList>
            <consortium name="EnsemblPlants"/>
        </authorList>
    </citation>
    <scope>IDENTIFICATION</scope>
    <source>
        <strain evidence="12">cv. Bd21</strain>
    </source>
</reference>
<evidence type="ECO:0000313" key="11">
    <source>
        <dbReference type="EMBL" id="KQJ99963.1"/>
    </source>
</evidence>
<dbReference type="GO" id="GO:0005886">
    <property type="term" value="C:plasma membrane"/>
    <property type="evidence" value="ECO:0007669"/>
    <property type="project" value="UniProtKB-SubCell"/>
</dbReference>
<comment type="subunit">
    <text evidence="3 8">Homodimer and heterodimers.</text>
</comment>
<dbReference type="Pfam" id="PF04535">
    <property type="entry name" value="CASP_dom"/>
    <property type="match status" value="1"/>
</dbReference>
<organism evidence="12">
    <name type="scientific">Brachypodium distachyon</name>
    <name type="common">Purple false brome</name>
    <name type="synonym">Trachynia distachya</name>
    <dbReference type="NCBI Taxonomy" id="15368"/>
    <lineage>
        <taxon>Eukaryota</taxon>
        <taxon>Viridiplantae</taxon>
        <taxon>Streptophyta</taxon>
        <taxon>Embryophyta</taxon>
        <taxon>Tracheophyta</taxon>
        <taxon>Spermatophyta</taxon>
        <taxon>Magnoliopsida</taxon>
        <taxon>Liliopsida</taxon>
        <taxon>Poales</taxon>
        <taxon>Poaceae</taxon>
        <taxon>BOP clade</taxon>
        <taxon>Pooideae</taxon>
        <taxon>Stipodae</taxon>
        <taxon>Brachypodieae</taxon>
        <taxon>Brachypodium</taxon>
    </lineage>
</organism>
<keyword evidence="5 8" id="KW-0812">Transmembrane</keyword>
<feature type="transmembrane region" description="Helical" evidence="8">
    <location>
        <begin position="87"/>
        <end position="110"/>
    </location>
</feature>
<dbReference type="AlphaFoldDB" id="I1IAQ4"/>
<evidence type="ECO:0000256" key="2">
    <source>
        <dbReference type="ARBA" id="ARBA00007651"/>
    </source>
</evidence>
<feature type="chain" id="PRO_5014095220" description="CASP-like protein" evidence="9">
    <location>
        <begin position="34"/>
        <end position="176"/>
    </location>
</feature>
<evidence type="ECO:0000313" key="13">
    <source>
        <dbReference type="Proteomes" id="UP000008810"/>
    </source>
</evidence>
<keyword evidence="13" id="KW-1185">Reference proteome</keyword>